<feature type="compositionally biased region" description="Low complexity" evidence="2">
    <location>
        <begin position="39"/>
        <end position="52"/>
    </location>
</feature>
<evidence type="ECO:0000313" key="3">
    <source>
        <dbReference type="EnsemblMetazoa" id="G4616.2:cds"/>
    </source>
</evidence>
<dbReference type="InterPro" id="IPR032675">
    <property type="entry name" value="LRR_dom_sf"/>
</dbReference>
<dbReference type="InterPro" id="IPR001611">
    <property type="entry name" value="Leu-rich_rpt"/>
</dbReference>
<feature type="compositionally biased region" description="Basic and acidic residues" evidence="2">
    <location>
        <begin position="116"/>
        <end position="152"/>
    </location>
</feature>
<dbReference type="AlphaFoldDB" id="A0A8W8N4N1"/>
<proteinExistence type="predicted"/>
<dbReference type="SUPFAM" id="SSF52047">
    <property type="entry name" value="RNI-like"/>
    <property type="match status" value="1"/>
</dbReference>
<protein>
    <submittedName>
        <fullName evidence="3">Uncharacterized protein</fullName>
    </submittedName>
</protein>
<organism evidence="3 4">
    <name type="scientific">Magallana gigas</name>
    <name type="common">Pacific oyster</name>
    <name type="synonym">Crassostrea gigas</name>
    <dbReference type="NCBI Taxonomy" id="29159"/>
    <lineage>
        <taxon>Eukaryota</taxon>
        <taxon>Metazoa</taxon>
        <taxon>Spiralia</taxon>
        <taxon>Lophotrochozoa</taxon>
        <taxon>Mollusca</taxon>
        <taxon>Bivalvia</taxon>
        <taxon>Autobranchia</taxon>
        <taxon>Pteriomorphia</taxon>
        <taxon>Ostreida</taxon>
        <taxon>Ostreoidea</taxon>
        <taxon>Ostreidae</taxon>
        <taxon>Magallana</taxon>
    </lineage>
</organism>
<evidence type="ECO:0000313" key="4">
    <source>
        <dbReference type="Proteomes" id="UP000005408"/>
    </source>
</evidence>
<evidence type="ECO:0000256" key="1">
    <source>
        <dbReference type="ARBA" id="ARBA00022737"/>
    </source>
</evidence>
<dbReference type="EnsemblMetazoa" id="G4616.2">
    <property type="protein sequence ID" value="G4616.2:cds"/>
    <property type="gene ID" value="G4616"/>
</dbReference>
<feature type="compositionally biased region" description="Pro residues" evidence="2">
    <location>
        <begin position="1"/>
        <end position="11"/>
    </location>
</feature>
<evidence type="ECO:0000256" key="2">
    <source>
        <dbReference type="SAM" id="MobiDB-lite"/>
    </source>
</evidence>
<dbReference type="Proteomes" id="UP000005408">
    <property type="component" value="Unassembled WGS sequence"/>
</dbReference>
<dbReference type="PANTHER" id="PTHR24111">
    <property type="entry name" value="LEUCINE-RICH REPEAT-CONTAINING PROTEIN 34"/>
    <property type="match status" value="1"/>
</dbReference>
<keyword evidence="4" id="KW-1185">Reference proteome</keyword>
<feature type="compositionally biased region" description="Basic and acidic residues" evidence="2">
    <location>
        <begin position="20"/>
        <end position="36"/>
    </location>
</feature>
<sequence>MTKVPSPPPGPKVSSPVIEKIVEKPAPDTETKKDESSGSEDSSSDSGSSSSDSESENEEEKKKSKGQGEQQSSGAIRHRIIYVVCYIHLSTNIFLCSSVNIYNSAPLTPFRESRQLEIEKPEEKDIKSDSNAKSVKEQKDLPISESDTDKKVSIFNSDTDGENMHGGNDPDEVEAGEKGATSYLSRIGVKPGIPVEGSVTPMFEGKSDIDLNSIALSNEQVTEISDYLAKKDDIKTFSLRNACLDSDKFENILKALKTTKSEIQMINMNLNKLNATSAKEIGELLVEKPSLQILLLHGNPVGDTGIKYISESLKDIHSAYLSHKDEENPPKYCQLLELDLGDTAIGDEGVEHVSTLLESNTSLKTLNLNGNTKITVAGWKRLGKALKKNTTLHTLTLDFNTIGDDGIAGLVSGLKDNQTLKVLELEEGSISDEGGRKLVELLKCNTTILDITVSPGNAISEKIRGEIVNYLGLNKAAAQPKSS</sequence>
<dbReference type="SMART" id="SM00368">
    <property type="entry name" value="LRR_RI"/>
    <property type="match status" value="5"/>
</dbReference>
<dbReference type="PANTHER" id="PTHR24111:SF3">
    <property type="entry name" value="LEUCINE-RICH REPEAT-CONTAINING PROTEIN 73"/>
    <property type="match status" value="1"/>
</dbReference>
<keyword evidence="1" id="KW-0677">Repeat</keyword>
<reference evidence="3" key="1">
    <citation type="submission" date="2022-08" db="UniProtKB">
        <authorList>
            <consortium name="EnsemblMetazoa"/>
        </authorList>
    </citation>
    <scope>IDENTIFICATION</scope>
    <source>
        <strain evidence="3">05x7-T-G4-1.051#20</strain>
    </source>
</reference>
<feature type="region of interest" description="Disordered" evidence="2">
    <location>
        <begin position="1"/>
        <end position="74"/>
    </location>
</feature>
<dbReference type="Pfam" id="PF13516">
    <property type="entry name" value="LRR_6"/>
    <property type="match status" value="4"/>
</dbReference>
<dbReference type="InterPro" id="IPR052201">
    <property type="entry name" value="LRR-containing_regulator"/>
</dbReference>
<name>A0A8W8N4N1_MAGGI</name>
<dbReference type="Gene3D" id="3.80.10.10">
    <property type="entry name" value="Ribonuclease Inhibitor"/>
    <property type="match status" value="3"/>
</dbReference>
<feature type="region of interest" description="Disordered" evidence="2">
    <location>
        <begin position="116"/>
        <end position="175"/>
    </location>
</feature>
<accession>A0A8W8N4N1</accession>